<reference evidence="1 2" key="1">
    <citation type="submission" date="2022-06" db="EMBL/GenBank/DDBJ databases">
        <title>Genomic Encyclopedia of Archaeal and Bacterial Type Strains, Phase II (KMG-II): from individual species to whole genera.</title>
        <authorList>
            <person name="Goeker M."/>
        </authorList>
    </citation>
    <scope>NUCLEOTIDE SEQUENCE [LARGE SCALE GENOMIC DNA]</scope>
    <source>
        <strain evidence="1 2">DSM 45037</strain>
    </source>
</reference>
<dbReference type="Gene3D" id="3.30.1330.40">
    <property type="entry name" value="RutC-like"/>
    <property type="match status" value="1"/>
</dbReference>
<gene>
    <name evidence="1" type="ORF">LX12_001123</name>
</gene>
<dbReference type="SUPFAM" id="SSF55298">
    <property type="entry name" value="YjgF-like"/>
    <property type="match status" value="1"/>
</dbReference>
<dbReference type="Proteomes" id="UP001205740">
    <property type="component" value="Unassembled WGS sequence"/>
</dbReference>
<comment type="caution">
    <text evidence="1">The sequence shown here is derived from an EMBL/GenBank/DDBJ whole genome shotgun (WGS) entry which is preliminary data.</text>
</comment>
<sequence>MTRTAPRFPSARIHAGLVYTSGLASIDTASMVPRFPDFARQCDDVLDQLDQVLAQHISTRAAVLRLECFLADRGHFAAWNAAFTQYFLGSVAGAAGVPARTTTIATLPIDGLLIEIQAIACTTKETP</sequence>
<name>A0ABT1GY85_9NOCA</name>
<protein>
    <submittedName>
        <fullName evidence="1">2-iminobutanoate/2-iminopropanoate deaminase</fullName>
    </submittedName>
</protein>
<dbReference type="InterPro" id="IPR035959">
    <property type="entry name" value="RutC-like_sf"/>
</dbReference>
<evidence type="ECO:0000313" key="2">
    <source>
        <dbReference type="Proteomes" id="UP001205740"/>
    </source>
</evidence>
<evidence type="ECO:0000313" key="1">
    <source>
        <dbReference type="EMBL" id="MCP2159944.1"/>
    </source>
</evidence>
<dbReference type="Pfam" id="PF01042">
    <property type="entry name" value="Ribonuc_L-PSP"/>
    <property type="match status" value="1"/>
</dbReference>
<dbReference type="InterPro" id="IPR006175">
    <property type="entry name" value="YjgF/YER057c/UK114"/>
</dbReference>
<dbReference type="PANTHER" id="PTHR11803">
    <property type="entry name" value="2-IMINOBUTANOATE/2-IMINOPROPANOATE DEAMINASE RIDA"/>
    <property type="match status" value="1"/>
</dbReference>
<organism evidence="1 2">
    <name type="scientific">Williamsia serinedens</name>
    <dbReference type="NCBI Taxonomy" id="391736"/>
    <lineage>
        <taxon>Bacteria</taxon>
        <taxon>Bacillati</taxon>
        <taxon>Actinomycetota</taxon>
        <taxon>Actinomycetes</taxon>
        <taxon>Mycobacteriales</taxon>
        <taxon>Nocardiaceae</taxon>
        <taxon>Williamsia</taxon>
    </lineage>
</organism>
<dbReference type="RefSeq" id="WP_253653531.1">
    <property type="nucleotide sequence ID" value="NZ_BAAAOE010000001.1"/>
</dbReference>
<dbReference type="PANTHER" id="PTHR11803:SF39">
    <property type="entry name" value="2-IMINOBUTANOATE_2-IMINOPROPANOATE DEAMINASE"/>
    <property type="match status" value="1"/>
</dbReference>
<accession>A0ABT1GY85</accession>
<proteinExistence type="predicted"/>
<dbReference type="EMBL" id="JAMTCG010000002">
    <property type="protein sequence ID" value="MCP2159944.1"/>
    <property type="molecule type" value="Genomic_DNA"/>
</dbReference>
<dbReference type="CDD" id="cd00448">
    <property type="entry name" value="YjgF_YER057c_UK114_family"/>
    <property type="match status" value="1"/>
</dbReference>
<keyword evidence="2" id="KW-1185">Reference proteome</keyword>